<dbReference type="AlphaFoldDB" id="A0A4U0XQ91"/>
<comment type="caution">
    <text evidence="2">The sequence shown here is derived from an EMBL/GenBank/DDBJ whole genome shotgun (WGS) entry which is preliminary data.</text>
</comment>
<reference evidence="2 3" key="1">
    <citation type="submission" date="2017-03" db="EMBL/GenBank/DDBJ databases">
        <title>Genomes of endolithic fungi from Antarctica.</title>
        <authorList>
            <person name="Coleine C."/>
            <person name="Masonjones S."/>
            <person name="Stajich J.E."/>
        </authorList>
    </citation>
    <scope>NUCLEOTIDE SEQUENCE [LARGE SCALE GENOMIC DNA]</scope>
    <source>
        <strain evidence="2 3">CCFEE 5184</strain>
    </source>
</reference>
<dbReference type="InterPro" id="IPR017359">
    <property type="entry name" value="Phi-like"/>
</dbReference>
<feature type="compositionally biased region" description="Basic and acidic residues" evidence="1">
    <location>
        <begin position="243"/>
        <end position="260"/>
    </location>
</feature>
<dbReference type="PANTHER" id="PTHR15955:SF8">
    <property type="entry name" value="RWD DOMAIN-CONTAINING PROTEIN 2B-RELATED"/>
    <property type="match status" value="1"/>
</dbReference>
<gene>
    <name evidence="2" type="ORF">B0A55_04687</name>
</gene>
<name>A0A4U0XQ91_9PEZI</name>
<accession>A0A4U0XQ91</accession>
<feature type="region of interest" description="Disordered" evidence="1">
    <location>
        <begin position="243"/>
        <end position="262"/>
    </location>
</feature>
<evidence type="ECO:0000313" key="2">
    <source>
        <dbReference type="EMBL" id="TKA77768.1"/>
    </source>
</evidence>
<keyword evidence="3" id="KW-1185">Reference proteome</keyword>
<dbReference type="PANTHER" id="PTHR15955">
    <property type="entry name" value="RWD DOMAIN CONTAINING PROTEIN 2"/>
    <property type="match status" value="1"/>
</dbReference>
<evidence type="ECO:0008006" key="4">
    <source>
        <dbReference type="Google" id="ProtNLM"/>
    </source>
</evidence>
<dbReference type="OrthoDB" id="432412at2759"/>
<organism evidence="2 3">
    <name type="scientific">Friedmanniomyces simplex</name>
    <dbReference type="NCBI Taxonomy" id="329884"/>
    <lineage>
        <taxon>Eukaryota</taxon>
        <taxon>Fungi</taxon>
        <taxon>Dikarya</taxon>
        <taxon>Ascomycota</taxon>
        <taxon>Pezizomycotina</taxon>
        <taxon>Dothideomycetes</taxon>
        <taxon>Dothideomycetidae</taxon>
        <taxon>Mycosphaerellales</taxon>
        <taxon>Teratosphaeriaceae</taxon>
        <taxon>Friedmanniomyces</taxon>
    </lineage>
</organism>
<dbReference type="EMBL" id="NAJQ01000129">
    <property type="protein sequence ID" value="TKA77768.1"/>
    <property type="molecule type" value="Genomic_DNA"/>
</dbReference>
<sequence>MDDQAERISTELSLLETMYPGQVQYVANARELRYTSTGGTLVLRLPNGYLNQSADVPEVLSASAGKQDLREPLKQRIAACPTGEEVLDSVISGFDELAEGVADRAQAESDSASQGGKTADSKATVIVWLHHLLNTNKRKLALSPSLPGVSGVTKPGYPGVLLYSGPATAVHEHVNELKQQNWQAFQIRLEDDEEWLLSHGTGVVEVEAMKEVVAEVGKARKDVFLEAMRMNYLTSLYCFSKPRDESPEMKVSPERYHTPEGPDSPLSAYSIAMAIMPRAFSTIPYAA</sequence>
<dbReference type="Proteomes" id="UP000309340">
    <property type="component" value="Unassembled WGS sequence"/>
</dbReference>
<dbReference type="STRING" id="329884.A0A4U0XQ91"/>
<protein>
    <recommendedName>
        <fullName evidence="4">RWD domain-containing protein</fullName>
    </recommendedName>
</protein>
<evidence type="ECO:0000313" key="3">
    <source>
        <dbReference type="Proteomes" id="UP000309340"/>
    </source>
</evidence>
<proteinExistence type="predicted"/>
<evidence type="ECO:0000256" key="1">
    <source>
        <dbReference type="SAM" id="MobiDB-lite"/>
    </source>
</evidence>